<proteinExistence type="inferred from homology"/>
<dbReference type="PANTHER" id="PTHR43564">
    <property type="entry name" value="KYNURENINE FORMAMIDASE-LIKE PROTEIN"/>
    <property type="match status" value="1"/>
</dbReference>
<dbReference type="SUPFAM" id="SSF102198">
    <property type="entry name" value="Putative cyclase"/>
    <property type="match status" value="1"/>
</dbReference>
<name>A0A9W9Z4H4_9CNID</name>
<dbReference type="Gene3D" id="3.50.30.50">
    <property type="entry name" value="Putative cyclase"/>
    <property type="match status" value="1"/>
</dbReference>
<dbReference type="AlphaFoldDB" id="A0A9W9Z4H4"/>
<dbReference type="GO" id="GO:0004061">
    <property type="term" value="F:arylformamidase activity"/>
    <property type="evidence" value="ECO:0007669"/>
    <property type="project" value="InterPro"/>
</dbReference>
<feature type="signal peptide" evidence="2">
    <location>
        <begin position="1"/>
        <end position="20"/>
    </location>
</feature>
<dbReference type="OrthoDB" id="7108654at2759"/>
<gene>
    <name evidence="3" type="ORF">OS493_011188</name>
</gene>
<accession>A0A9W9Z4H4</accession>
<evidence type="ECO:0008006" key="5">
    <source>
        <dbReference type="Google" id="ProtNLM"/>
    </source>
</evidence>
<dbReference type="Pfam" id="PF04199">
    <property type="entry name" value="Cyclase"/>
    <property type="match status" value="1"/>
</dbReference>
<dbReference type="InterPro" id="IPR037175">
    <property type="entry name" value="KFase_sf"/>
</dbReference>
<feature type="chain" id="PRO_5040976236" description="Cyclase" evidence="2">
    <location>
        <begin position="21"/>
        <end position="259"/>
    </location>
</feature>
<evidence type="ECO:0000313" key="3">
    <source>
        <dbReference type="EMBL" id="KAJ7373583.1"/>
    </source>
</evidence>
<evidence type="ECO:0000313" key="4">
    <source>
        <dbReference type="Proteomes" id="UP001163046"/>
    </source>
</evidence>
<dbReference type="InterPro" id="IPR007325">
    <property type="entry name" value="KFase/CYL"/>
</dbReference>
<protein>
    <recommendedName>
        <fullName evidence="5">Cyclase</fullName>
    </recommendedName>
</protein>
<evidence type="ECO:0000256" key="1">
    <source>
        <dbReference type="ARBA" id="ARBA00007865"/>
    </source>
</evidence>
<reference evidence="3" key="1">
    <citation type="submission" date="2023-01" db="EMBL/GenBank/DDBJ databases">
        <title>Genome assembly of the deep-sea coral Lophelia pertusa.</title>
        <authorList>
            <person name="Herrera S."/>
            <person name="Cordes E."/>
        </authorList>
    </citation>
    <scope>NUCLEOTIDE SEQUENCE</scope>
    <source>
        <strain evidence="3">USNM1676648</strain>
        <tissue evidence="3">Polyp</tissue>
    </source>
</reference>
<dbReference type="GO" id="GO:0019441">
    <property type="term" value="P:L-tryptophan catabolic process to kynurenine"/>
    <property type="evidence" value="ECO:0007669"/>
    <property type="project" value="InterPro"/>
</dbReference>
<comment type="caution">
    <text evidence="3">The sequence shown here is derived from an EMBL/GenBank/DDBJ whole genome shotgun (WGS) entry which is preliminary data.</text>
</comment>
<dbReference type="Proteomes" id="UP001163046">
    <property type="component" value="Unassembled WGS sequence"/>
</dbReference>
<dbReference type="EMBL" id="MU826830">
    <property type="protein sequence ID" value="KAJ7373583.1"/>
    <property type="molecule type" value="Genomic_DNA"/>
</dbReference>
<comment type="similarity">
    <text evidence="1">Belongs to the Cyclase 1 superfamily.</text>
</comment>
<organism evidence="3 4">
    <name type="scientific">Desmophyllum pertusum</name>
    <dbReference type="NCBI Taxonomy" id="174260"/>
    <lineage>
        <taxon>Eukaryota</taxon>
        <taxon>Metazoa</taxon>
        <taxon>Cnidaria</taxon>
        <taxon>Anthozoa</taxon>
        <taxon>Hexacorallia</taxon>
        <taxon>Scleractinia</taxon>
        <taxon>Caryophylliina</taxon>
        <taxon>Caryophylliidae</taxon>
        <taxon>Desmophyllum</taxon>
    </lineage>
</organism>
<keyword evidence="4" id="KW-1185">Reference proteome</keyword>
<sequence>MRALVITLAFSALFLVPLLGGPLKPEWIELSYPFNSETIYWPTGVSFEHTKTMQGFTDDGYYYSAYDIRASEHGGTHLDAPNHFAEGKWTADQIPLDRLIGPAIKIDISSKTAQNPDAQLMQSDLEAWEKKHGQIPDDIILLVFTNWGRHWPDKKKYLGTDTDDIDQLHFPGIHSNASSWLVQHRNIKLVGIDTASVDYGQSKMFESHRIFYKENIPGLENVANMAQLPAKGFTVYAAPMYISEGSGGPCRVFALLDCA</sequence>
<keyword evidence="2" id="KW-0732">Signal</keyword>
<dbReference type="PANTHER" id="PTHR43564:SF2">
    <property type="entry name" value="BLR6059 PROTEIN"/>
    <property type="match status" value="1"/>
</dbReference>
<evidence type="ECO:0000256" key="2">
    <source>
        <dbReference type="SAM" id="SignalP"/>
    </source>
</evidence>